<dbReference type="Proteomes" id="UP000077115">
    <property type="component" value="Unassembled WGS sequence"/>
</dbReference>
<reference evidence="1 2" key="1">
    <citation type="submission" date="2006-10" db="EMBL/GenBank/DDBJ databases">
        <title>The Genome Sequence of Batrachochytrium dendrobatidis JEL423.</title>
        <authorList>
            <consortium name="The Broad Institute Genome Sequencing Platform"/>
            <person name="Birren B."/>
            <person name="Lander E."/>
            <person name="Galagan J."/>
            <person name="Cuomo C."/>
            <person name="Devon K."/>
            <person name="Jaffe D."/>
            <person name="Butler J."/>
            <person name="Alvarez P."/>
            <person name="Gnerre S."/>
            <person name="Grabherr M."/>
            <person name="Kleber M."/>
            <person name="Mauceli E."/>
            <person name="Brockman W."/>
            <person name="Young S."/>
            <person name="LaButti K."/>
            <person name="Sykes S."/>
            <person name="DeCaprio D."/>
            <person name="Crawford M."/>
            <person name="Koehrsen M."/>
            <person name="Engels R."/>
            <person name="Montgomery P."/>
            <person name="Pearson M."/>
            <person name="Howarth C."/>
            <person name="Larson L."/>
            <person name="White J."/>
            <person name="O'Leary S."/>
            <person name="Kodira C."/>
            <person name="Zeng Q."/>
            <person name="Yandava C."/>
            <person name="Alvarado L."/>
            <person name="Longcore J."/>
            <person name="James T."/>
        </authorList>
    </citation>
    <scope>NUCLEOTIDE SEQUENCE [LARGE SCALE GENOMIC DNA]</scope>
    <source>
        <strain evidence="1 2">JEL423</strain>
    </source>
</reference>
<name>A0A177WNW1_BATDL</name>
<sequence length="337" mass="36162">MRMDRSSSADVSSELLSKASAYTFDTASALGSGSSATHTRTVETTTNYNNDPKLETLVTPINASSATAYSPQQSLLMSKSVEQPSLAKVLSMEAACAILSAGLVAPLISIVDKSIFANASGAQPLAQGIAAGLTSLVRSPLHFLRQPSFLLIWGVYSGTYIAANSIQAICDRLFVPWQIPKFIGSSVANVGLSVLKDLYFTRAFGTGPARPVPMGSYSLYTLRDTMTIFASFNLPSIMSTKLKQHTKLSNGTADTISQLVTPCAIQIASTPLHLYGMDLYNRPQATAVERRVFIRKEYVITTAARMARIFPAFGIGGVANKYLRSKGKTWLEAGQGH</sequence>
<dbReference type="PANTHER" id="PTHR37845:SF1">
    <property type="entry name" value="SEQUENCE ORPHAN"/>
    <property type="match status" value="1"/>
</dbReference>
<evidence type="ECO:0000313" key="1">
    <source>
        <dbReference type="EMBL" id="OAJ41797.1"/>
    </source>
</evidence>
<dbReference type="eggNOG" id="ENOG502QWAD">
    <property type="taxonomic scope" value="Eukaryota"/>
</dbReference>
<dbReference type="PANTHER" id="PTHR37845">
    <property type="entry name" value="SEQUENCE ORPHAN"/>
    <property type="match status" value="1"/>
</dbReference>
<dbReference type="EMBL" id="DS022306">
    <property type="protein sequence ID" value="OAJ41797.1"/>
    <property type="molecule type" value="Genomic_DNA"/>
</dbReference>
<gene>
    <name evidence="1" type="ORF">BDEG_25340</name>
</gene>
<dbReference type="VEuPathDB" id="FungiDB:BDEG_25340"/>
<proteinExistence type="predicted"/>
<dbReference type="OrthoDB" id="275936at2759"/>
<evidence type="ECO:0008006" key="3">
    <source>
        <dbReference type="Google" id="ProtNLM"/>
    </source>
</evidence>
<dbReference type="STRING" id="403673.A0A177WNW1"/>
<dbReference type="AlphaFoldDB" id="A0A177WNW1"/>
<accession>A0A177WNW1</accession>
<organism evidence="1 2">
    <name type="scientific">Batrachochytrium dendrobatidis (strain JEL423)</name>
    <dbReference type="NCBI Taxonomy" id="403673"/>
    <lineage>
        <taxon>Eukaryota</taxon>
        <taxon>Fungi</taxon>
        <taxon>Fungi incertae sedis</taxon>
        <taxon>Chytridiomycota</taxon>
        <taxon>Chytridiomycota incertae sedis</taxon>
        <taxon>Chytridiomycetes</taxon>
        <taxon>Rhizophydiales</taxon>
        <taxon>Rhizophydiales incertae sedis</taxon>
        <taxon>Batrachochytrium</taxon>
    </lineage>
</organism>
<protein>
    <recommendedName>
        <fullName evidence="3">Sequence orphan</fullName>
    </recommendedName>
</protein>
<evidence type="ECO:0000313" key="2">
    <source>
        <dbReference type="Proteomes" id="UP000077115"/>
    </source>
</evidence>
<dbReference type="InterPro" id="IPR038781">
    <property type="entry name" value="C365.16-ike"/>
</dbReference>
<dbReference type="GO" id="GO:0005739">
    <property type="term" value="C:mitochondrion"/>
    <property type="evidence" value="ECO:0007669"/>
    <property type="project" value="TreeGrafter"/>
</dbReference>
<reference evidence="1 2" key="2">
    <citation type="submission" date="2016-05" db="EMBL/GenBank/DDBJ databases">
        <title>Lineage-specific infection strategies underlie the spectrum of fungal disease in amphibians.</title>
        <authorList>
            <person name="Cuomo C.A."/>
            <person name="Farrer R.A."/>
            <person name="James T."/>
            <person name="Longcore J."/>
            <person name="Birren B."/>
        </authorList>
    </citation>
    <scope>NUCLEOTIDE SEQUENCE [LARGE SCALE GENOMIC DNA]</scope>
    <source>
        <strain evidence="1 2">JEL423</strain>
    </source>
</reference>